<reference evidence="3" key="1">
    <citation type="submission" date="2016-10" db="EMBL/GenBank/DDBJ databases">
        <authorList>
            <person name="Varghese N."/>
            <person name="Submissions S."/>
        </authorList>
    </citation>
    <scope>NUCLEOTIDE SEQUENCE [LARGE SCALE GENOMIC DNA]</scope>
    <source>
        <strain evidence="3">CGMCC 1.6199</strain>
    </source>
</reference>
<dbReference type="AlphaFoldDB" id="A0A1G9UCU9"/>
<name>A0A1G9UCU9_9BACI</name>
<proteinExistence type="predicted"/>
<evidence type="ECO:0000256" key="1">
    <source>
        <dbReference type="SAM" id="MobiDB-lite"/>
    </source>
</evidence>
<accession>A0A1G9UCU9</accession>
<keyword evidence="3" id="KW-1185">Reference proteome</keyword>
<dbReference type="RefSeq" id="WP_175486813.1">
    <property type="nucleotide sequence ID" value="NZ_FNHF01000003.1"/>
</dbReference>
<dbReference type="Proteomes" id="UP000182347">
    <property type="component" value="Unassembled WGS sequence"/>
</dbReference>
<dbReference type="EMBL" id="FNHF01000003">
    <property type="protein sequence ID" value="SDM57544.1"/>
    <property type="molecule type" value="Genomic_DNA"/>
</dbReference>
<gene>
    <name evidence="2" type="ORF">SAMN05216244_2959</name>
</gene>
<feature type="region of interest" description="Disordered" evidence="1">
    <location>
        <begin position="1"/>
        <end position="55"/>
    </location>
</feature>
<feature type="compositionally biased region" description="Basic and acidic residues" evidence="1">
    <location>
        <begin position="45"/>
        <end position="55"/>
    </location>
</feature>
<protein>
    <submittedName>
        <fullName evidence="2">Uncharacterized protein</fullName>
    </submittedName>
</protein>
<evidence type="ECO:0000313" key="3">
    <source>
        <dbReference type="Proteomes" id="UP000182347"/>
    </source>
</evidence>
<organism evidence="2 3">
    <name type="scientific">Sediminibacillus halophilus</name>
    <dbReference type="NCBI Taxonomy" id="482461"/>
    <lineage>
        <taxon>Bacteria</taxon>
        <taxon>Bacillati</taxon>
        <taxon>Bacillota</taxon>
        <taxon>Bacilli</taxon>
        <taxon>Bacillales</taxon>
        <taxon>Bacillaceae</taxon>
        <taxon>Sediminibacillus</taxon>
    </lineage>
</organism>
<sequence length="55" mass="6494">MTNKDPNHMKREKKTNPIGEQPLSYPGQEANDFRDITYSPGENRYLNEQRGKKRD</sequence>
<evidence type="ECO:0000313" key="2">
    <source>
        <dbReference type="EMBL" id="SDM57544.1"/>
    </source>
</evidence>